<protein>
    <recommendedName>
        <fullName evidence="4">Transposase</fullName>
    </recommendedName>
</protein>
<dbReference type="InterPro" id="IPR052709">
    <property type="entry name" value="Transposase-MT_Hybrid"/>
</dbReference>
<dbReference type="PANTHER" id="PTHR46060">
    <property type="entry name" value="MARINER MOS1 TRANSPOSASE-LIKE PROTEIN"/>
    <property type="match status" value="1"/>
</dbReference>
<name>A0A085LSY2_9BILA</name>
<dbReference type="Gene3D" id="3.30.420.10">
    <property type="entry name" value="Ribonuclease H-like superfamily/Ribonuclease H"/>
    <property type="match status" value="1"/>
</dbReference>
<dbReference type="GO" id="GO:0015074">
    <property type="term" value="P:DNA integration"/>
    <property type="evidence" value="ECO:0007669"/>
    <property type="project" value="TreeGrafter"/>
</dbReference>
<evidence type="ECO:0000256" key="1">
    <source>
        <dbReference type="SAM" id="MobiDB-lite"/>
    </source>
</evidence>
<dbReference type="GO" id="GO:0000014">
    <property type="term" value="F:single-stranded DNA endodeoxyribonuclease activity"/>
    <property type="evidence" value="ECO:0007669"/>
    <property type="project" value="TreeGrafter"/>
</dbReference>
<evidence type="ECO:0008006" key="4">
    <source>
        <dbReference type="Google" id="ProtNLM"/>
    </source>
</evidence>
<dbReference type="GO" id="GO:0000793">
    <property type="term" value="C:condensed chromosome"/>
    <property type="evidence" value="ECO:0007669"/>
    <property type="project" value="TreeGrafter"/>
</dbReference>
<dbReference type="GO" id="GO:0044774">
    <property type="term" value="P:mitotic DNA integrity checkpoint signaling"/>
    <property type="evidence" value="ECO:0007669"/>
    <property type="project" value="TreeGrafter"/>
</dbReference>
<dbReference type="InterPro" id="IPR036397">
    <property type="entry name" value="RNaseH_sf"/>
</dbReference>
<dbReference type="GO" id="GO:0035861">
    <property type="term" value="C:site of double-strand break"/>
    <property type="evidence" value="ECO:0007669"/>
    <property type="project" value="TreeGrafter"/>
</dbReference>
<dbReference type="GO" id="GO:0003690">
    <property type="term" value="F:double-stranded DNA binding"/>
    <property type="evidence" value="ECO:0007669"/>
    <property type="project" value="TreeGrafter"/>
</dbReference>
<dbReference type="GO" id="GO:0006303">
    <property type="term" value="P:double-strand break repair via nonhomologous end joining"/>
    <property type="evidence" value="ECO:0007669"/>
    <property type="project" value="TreeGrafter"/>
</dbReference>
<dbReference type="AlphaFoldDB" id="A0A085LSY2"/>
<dbReference type="GO" id="GO:0005634">
    <property type="term" value="C:nucleus"/>
    <property type="evidence" value="ECO:0007669"/>
    <property type="project" value="TreeGrafter"/>
</dbReference>
<dbReference type="GO" id="GO:0000729">
    <property type="term" value="P:DNA double-strand break processing"/>
    <property type="evidence" value="ECO:0007669"/>
    <property type="project" value="TreeGrafter"/>
</dbReference>
<gene>
    <name evidence="2" type="ORF">M513_11021</name>
</gene>
<evidence type="ECO:0000313" key="2">
    <source>
        <dbReference type="EMBL" id="KFD48078.1"/>
    </source>
</evidence>
<dbReference type="EMBL" id="KL363304">
    <property type="protein sequence ID" value="KFD48078.1"/>
    <property type="molecule type" value="Genomic_DNA"/>
</dbReference>
<dbReference type="GO" id="GO:0003697">
    <property type="term" value="F:single-stranded DNA binding"/>
    <property type="evidence" value="ECO:0007669"/>
    <property type="project" value="TreeGrafter"/>
</dbReference>
<dbReference type="InterPro" id="IPR001888">
    <property type="entry name" value="Transposase_1"/>
</dbReference>
<dbReference type="GO" id="GO:0042800">
    <property type="term" value="F:histone H3K4 methyltransferase activity"/>
    <property type="evidence" value="ECO:0007669"/>
    <property type="project" value="TreeGrafter"/>
</dbReference>
<dbReference type="GO" id="GO:0046975">
    <property type="term" value="F:histone H3K36 methyltransferase activity"/>
    <property type="evidence" value="ECO:0007669"/>
    <property type="project" value="TreeGrafter"/>
</dbReference>
<dbReference type="GO" id="GO:0044547">
    <property type="term" value="F:DNA topoisomerase binding"/>
    <property type="evidence" value="ECO:0007669"/>
    <property type="project" value="TreeGrafter"/>
</dbReference>
<sequence>MCSFKAAGEGGEVGQVGPPRAEREADFQTTEVCSSLLSRKETDPFLDQIVTVDEKWVLNDNRRRSWQCLDSDEPPRNFPKPPLHLRKTMLIWSHFGIVHFKFLKAGQWTTTDNYWDLLEAAMEKLLEKRPALANRRRVILLQITRDHTPREKRYKKLANWGWNLCLTHHIQRTCGQQIITCLSTWNCGNAVKSSEIRLIWKMTSSSFLNLKKPAFYAAGINVLVSRWKRCTNACGSYF</sequence>
<keyword evidence="3" id="KW-1185">Reference proteome</keyword>
<dbReference type="PANTHER" id="PTHR46060:SF2">
    <property type="entry name" value="HISTONE-LYSINE N-METHYLTRANSFERASE SETMAR"/>
    <property type="match status" value="1"/>
</dbReference>
<reference evidence="2 3" key="1">
    <citation type="journal article" date="2014" name="Nat. Genet.">
        <title>Genome and transcriptome of the porcine whipworm Trichuris suis.</title>
        <authorList>
            <person name="Jex A.R."/>
            <person name="Nejsum P."/>
            <person name="Schwarz E.M."/>
            <person name="Hu L."/>
            <person name="Young N.D."/>
            <person name="Hall R.S."/>
            <person name="Korhonen P.K."/>
            <person name="Liao S."/>
            <person name="Thamsborg S."/>
            <person name="Xia J."/>
            <person name="Xu P."/>
            <person name="Wang S."/>
            <person name="Scheerlinck J.P."/>
            <person name="Hofmann A."/>
            <person name="Sternberg P.W."/>
            <person name="Wang J."/>
            <person name="Gasser R.B."/>
        </authorList>
    </citation>
    <scope>NUCLEOTIDE SEQUENCE [LARGE SCALE GENOMIC DNA]</scope>
    <source>
        <strain evidence="2">DCEP-RM93M</strain>
    </source>
</reference>
<dbReference type="GO" id="GO:0031297">
    <property type="term" value="P:replication fork processing"/>
    <property type="evidence" value="ECO:0007669"/>
    <property type="project" value="TreeGrafter"/>
</dbReference>
<evidence type="ECO:0000313" key="3">
    <source>
        <dbReference type="Proteomes" id="UP000030764"/>
    </source>
</evidence>
<proteinExistence type="predicted"/>
<feature type="region of interest" description="Disordered" evidence="1">
    <location>
        <begin position="1"/>
        <end position="25"/>
    </location>
</feature>
<dbReference type="Proteomes" id="UP000030764">
    <property type="component" value="Unassembled WGS sequence"/>
</dbReference>
<organism evidence="2 3">
    <name type="scientific">Trichuris suis</name>
    <name type="common">pig whipworm</name>
    <dbReference type="NCBI Taxonomy" id="68888"/>
    <lineage>
        <taxon>Eukaryota</taxon>
        <taxon>Metazoa</taxon>
        <taxon>Ecdysozoa</taxon>
        <taxon>Nematoda</taxon>
        <taxon>Enoplea</taxon>
        <taxon>Dorylaimia</taxon>
        <taxon>Trichinellida</taxon>
        <taxon>Trichuridae</taxon>
        <taxon>Trichuris</taxon>
    </lineage>
</organism>
<dbReference type="Pfam" id="PF01359">
    <property type="entry name" value="Transposase_1"/>
    <property type="match status" value="1"/>
</dbReference>
<accession>A0A085LSY2</accession>